<dbReference type="RefSeq" id="WP_121978413.1">
    <property type="nucleotide sequence ID" value="NZ_JBHTLH010000011.1"/>
</dbReference>
<evidence type="ECO:0000256" key="1">
    <source>
        <dbReference type="SAM" id="SignalP"/>
    </source>
</evidence>
<reference evidence="3" key="1">
    <citation type="journal article" date="2019" name="Int. J. Syst. Evol. Microbiol.">
        <title>The Global Catalogue of Microorganisms (GCM) 10K type strain sequencing project: providing services to taxonomists for standard genome sequencing and annotation.</title>
        <authorList>
            <consortium name="The Broad Institute Genomics Platform"/>
            <consortium name="The Broad Institute Genome Sequencing Center for Infectious Disease"/>
            <person name="Wu L."/>
            <person name="Ma J."/>
        </authorList>
    </citation>
    <scope>NUCLEOTIDE SEQUENCE [LARGE SCALE GENOMIC DNA]</scope>
    <source>
        <strain evidence="3">CCUG 71848</strain>
    </source>
</reference>
<keyword evidence="3" id="KW-1185">Reference proteome</keyword>
<feature type="signal peptide" evidence="1">
    <location>
        <begin position="1"/>
        <end position="22"/>
    </location>
</feature>
<name>A0ABW3PD14_9LACO</name>
<comment type="caution">
    <text evidence="2">The sequence shown here is derived from an EMBL/GenBank/DDBJ whole genome shotgun (WGS) entry which is preliminary data.</text>
</comment>
<keyword evidence="1" id="KW-0732">Signal</keyword>
<dbReference type="EMBL" id="JBHTLH010000011">
    <property type="protein sequence ID" value="MFD1124639.1"/>
    <property type="molecule type" value="Genomic_DNA"/>
</dbReference>
<accession>A0ABW3PD14</accession>
<protein>
    <submittedName>
        <fullName evidence="2">S-layer protein</fullName>
    </submittedName>
</protein>
<organism evidence="2 3">
    <name type="scientific">Lentilactobacillus raoultii</name>
    <dbReference type="NCBI Taxonomy" id="1987503"/>
    <lineage>
        <taxon>Bacteria</taxon>
        <taxon>Bacillati</taxon>
        <taxon>Bacillota</taxon>
        <taxon>Bacilli</taxon>
        <taxon>Lactobacillales</taxon>
        <taxon>Lactobacillaceae</taxon>
        <taxon>Lentilactobacillus</taxon>
    </lineage>
</organism>
<gene>
    <name evidence="2" type="ORF">ACFQ22_04585</name>
</gene>
<feature type="chain" id="PRO_5046951361" evidence="1">
    <location>
        <begin position="23"/>
        <end position="432"/>
    </location>
</feature>
<evidence type="ECO:0000313" key="2">
    <source>
        <dbReference type="EMBL" id="MFD1124639.1"/>
    </source>
</evidence>
<sequence>MKTNIKRSLFVGLAALSFVAVAGASSNASAAKKSYKIDFNQAASSSTATSRNYVPTGTNALYTKAGVLKSARQVASTATLQSLANSKKGNDYLRGYRVAKLSNGSYYMKVVTFDKAYRGWIYVGKTDPRSNYQSVAGGLKYTDTTTDVTSQLTDAQKKATYQLSNPGTAFESQTFKEPAYTQYKIGRNTTDTTNYKNDTFTVTKAVKRNREGDVWYYVNDAKNPSINGYVLSTSLKQAAGSSSSSSATSTASQGYSQTTVDSTYNVEGYSMATGGKQTSSVRWTIPLMNANVNWNNAVNNFNRDASVKGNKNDVIPSATLKAALKKNGFDTVYMKITPTILPRISGGILDNLDSFTGLYMKFNLDQDALPQNPHYGDTLRLAYTVDDSALYRKGITNSKYESNLNSDGYVGMTIYRQWIKTILDLIVVNPLL</sequence>
<proteinExistence type="predicted"/>
<evidence type="ECO:0000313" key="3">
    <source>
        <dbReference type="Proteomes" id="UP001597156"/>
    </source>
</evidence>
<dbReference type="Proteomes" id="UP001597156">
    <property type="component" value="Unassembled WGS sequence"/>
</dbReference>